<keyword evidence="1 2" id="KW-0597">Phosphoprotein</keyword>
<dbReference type="SMART" id="SM00448">
    <property type="entry name" value="REC"/>
    <property type="match status" value="1"/>
</dbReference>
<dbReference type="Proteomes" id="UP000319619">
    <property type="component" value="Unassembled WGS sequence"/>
</dbReference>
<dbReference type="InterPro" id="IPR050595">
    <property type="entry name" value="Bact_response_regulator"/>
</dbReference>
<comment type="caution">
    <text evidence="4">The sequence shown here is derived from an EMBL/GenBank/DDBJ whole genome shotgun (WGS) entry which is preliminary data.</text>
</comment>
<dbReference type="AlphaFoldDB" id="A0A532V561"/>
<protein>
    <recommendedName>
        <fullName evidence="3">Response regulatory domain-containing protein</fullName>
    </recommendedName>
</protein>
<reference evidence="4 5" key="1">
    <citation type="submission" date="2017-06" db="EMBL/GenBank/DDBJ databases">
        <title>Novel microbial phyla capable of carbon fixation and sulfur reduction in deep-sea sediments.</title>
        <authorList>
            <person name="Huang J."/>
            <person name="Baker B."/>
            <person name="Wang Y."/>
        </authorList>
    </citation>
    <scope>NUCLEOTIDE SEQUENCE [LARGE SCALE GENOMIC DNA]</scope>
    <source>
        <strain evidence="4">B3_LCP</strain>
    </source>
</reference>
<evidence type="ECO:0000313" key="5">
    <source>
        <dbReference type="Proteomes" id="UP000319619"/>
    </source>
</evidence>
<dbReference type="SUPFAM" id="SSF52172">
    <property type="entry name" value="CheY-like"/>
    <property type="match status" value="1"/>
</dbReference>
<dbReference type="Pfam" id="PF00072">
    <property type="entry name" value="Response_reg"/>
    <property type="match status" value="1"/>
</dbReference>
<dbReference type="PANTHER" id="PTHR44591">
    <property type="entry name" value="STRESS RESPONSE REGULATOR PROTEIN 1"/>
    <property type="match status" value="1"/>
</dbReference>
<dbReference type="InterPro" id="IPR011006">
    <property type="entry name" value="CheY-like_superfamily"/>
</dbReference>
<feature type="modified residue" description="4-aspartylphosphate" evidence="2">
    <location>
        <position position="65"/>
    </location>
</feature>
<dbReference type="CDD" id="cd17574">
    <property type="entry name" value="REC_OmpR"/>
    <property type="match status" value="1"/>
</dbReference>
<accession>A0A532V561</accession>
<evidence type="ECO:0000259" key="3">
    <source>
        <dbReference type="PROSITE" id="PS50110"/>
    </source>
</evidence>
<dbReference type="EMBL" id="NJBN01000001">
    <property type="protein sequence ID" value="TKJ42318.1"/>
    <property type="molecule type" value="Genomic_DNA"/>
</dbReference>
<feature type="domain" description="Response regulatory" evidence="3">
    <location>
        <begin position="14"/>
        <end position="129"/>
    </location>
</feature>
<dbReference type="GO" id="GO:0000160">
    <property type="term" value="P:phosphorelay signal transduction system"/>
    <property type="evidence" value="ECO:0007669"/>
    <property type="project" value="InterPro"/>
</dbReference>
<organism evidence="4 5">
    <name type="scientific">candidate division LCP-89 bacterium B3_LCP</name>
    <dbReference type="NCBI Taxonomy" id="2012998"/>
    <lineage>
        <taxon>Bacteria</taxon>
        <taxon>Pseudomonadati</taxon>
        <taxon>Bacteria division LCP-89</taxon>
    </lineage>
</organism>
<evidence type="ECO:0000313" key="4">
    <source>
        <dbReference type="EMBL" id="TKJ42318.1"/>
    </source>
</evidence>
<evidence type="ECO:0000256" key="2">
    <source>
        <dbReference type="PROSITE-ProRule" id="PRU00169"/>
    </source>
</evidence>
<gene>
    <name evidence="4" type="ORF">CEE37_01160</name>
</gene>
<dbReference type="InterPro" id="IPR001789">
    <property type="entry name" value="Sig_transdc_resp-reg_receiver"/>
</dbReference>
<dbReference type="Gene3D" id="3.40.50.2300">
    <property type="match status" value="1"/>
</dbReference>
<evidence type="ECO:0000256" key="1">
    <source>
        <dbReference type="ARBA" id="ARBA00022553"/>
    </source>
</evidence>
<sequence length="137" mass="15737">MVEPSRGEKQERIRIILVEDDPDLGKMLKRFFETQNVELHWETDGRSALSRFKTSNPPPHIVLTDINLPGIDGYQLLQEIRRIDPQVPVIFLTGDDQIKSKKDSTVPPDLILNKPVRLAQLEAIIAKFGKKKQITHY</sequence>
<dbReference type="PROSITE" id="PS50110">
    <property type="entry name" value="RESPONSE_REGULATORY"/>
    <property type="match status" value="1"/>
</dbReference>
<dbReference type="PANTHER" id="PTHR44591:SF3">
    <property type="entry name" value="RESPONSE REGULATORY DOMAIN-CONTAINING PROTEIN"/>
    <property type="match status" value="1"/>
</dbReference>
<name>A0A532V561_UNCL8</name>
<proteinExistence type="predicted"/>